<dbReference type="InterPro" id="IPR010987">
    <property type="entry name" value="Glutathione-S-Trfase_C-like"/>
</dbReference>
<dbReference type="Gene3D" id="3.40.30.10">
    <property type="entry name" value="Glutaredoxin"/>
    <property type="match status" value="1"/>
</dbReference>
<feature type="compositionally biased region" description="Polar residues" evidence="5">
    <location>
        <begin position="490"/>
        <end position="504"/>
    </location>
</feature>
<feature type="compositionally biased region" description="Polar residues" evidence="5">
    <location>
        <begin position="1568"/>
        <end position="1578"/>
    </location>
</feature>
<evidence type="ECO:0000313" key="8">
    <source>
        <dbReference type="EMBL" id="KMZ75928.1"/>
    </source>
</evidence>
<evidence type="ECO:0000256" key="5">
    <source>
        <dbReference type="SAM" id="MobiDB-lite"/>
    </source>
</evidence>
<dbReference type="GO" id="GO:0043295">
    <property type="term" value="F:glutathione binding"/>
    <property type="evidence" value="ECO:0000318"/>
    <property type="project" value="GO_Central"/>
</dbReference>
<feature type="region of interest" description="Disordered" evidence="5">
    <location>
        <begin position="2727"/>
        <end position="2934"/>
    </location>
</feature>
<reference evidence="9" key="1">
    <citation type="journal article" date="2016" name="Nature">
        <title>The genome of the seagrass Zostera marina reveals angiosperm adaptation to the sea.</title>
        <authorList>
            <person name="Olsen J.L."/>
            <person name="Rouze P."/>
            <person name="Verhelst B."/>
            <person name="Lin Y.-C."/>
            <person name="Bayer T."/>
            <person name="Collen J."/>
            <person name="Dattolo E."/>
            <person name="De Paoli E."/>
            <person name="Dittami S."/>
            <person name="Maumus F."/>
            <person name="Michel G."/>
            <person name="Kersting A."/>
            <person name="Lauritano C."/>
            <person name="Lohaus R."/>
            <person name="Toepel M."/>
            <person name="Tonon T."/>
            <person name="Vanneste K."/>
            <person name="Amirebrahimi M."/>
            <person name="Brakel J."/>
            <person name="Bostroem C."/>
            <person name="Chovatia M."/>
            <person name="Grimwood J."/>
            <person name="Jenkins J.W."/>
            <person name="Jueterbock A."/>
            <person name="Mraz A."/>
            <person name="Stam W.T."/>
            <person name="Tice H."/>
            <person name="Bornberg-Bauer E."/>
            <person name="Green P.J."/>
            <person name="Pearson G.A."/>
            <person name="Procaccini G."/>
            <person name="Duarte C.M."/>
            <person name="Schmutz J."/>
            <person name="Reusch T.B.H."/>
            <person name="Van de Peer Y."/>
        </authorList>
    </citation>
    <scope>NUCLEOTIDE SEQUENCE [LARGE SCALE GENOMIC DNA]</scope>
    <source>
        <strain evidence="9">cv. Finnish</strain>
    </source>
</reference>
<dbReference type="PANTHER" id="PTHR43900:SF96">
    <property type="entry name" value="GLUTATHIONE TRANSFERASE"/>
    <property type="match status" value="1"/>
</dbReference>
<dbReference type="SUPFAM" id="SSF52833">
    <property type="entry name" value="Thioredoxin-like"/>
    <property type="match status" value="1"/>
</dbReference>
<feature type="compositionally biased region" description="Basic and acidic residues" evidence="5">
    <location>
        <begin position="2192"/>
        <end position="2207"/>
    </location>
</feature>
<dbReference type="EC" id="2.5.1.18" evidence="2"/>
<feature type="compositionally biased region" description="Basic and acidic residues" evidence="5">
    <location>
        <begin position="1092"/>
        <end position="1104"/>
    </location>
</feature>
<feature type="compositionally biased region" description="Polar residues" evidence="5">
    <location>
        <begin position="1106"/>
        <end position="1121"/>
    </location>
</feature>
<feature type="compositionally biased region" description="Basic residues" evidence="5">
    <location>
        <begin position="286"/>
        <end position="297"/>
    </location>
</feature>
<evidence type="ECO:0000256" key="2">
    <source>
        <dbReference type="ARBA" id="ARBA00012452"/>
    </source>
</evidence>
<feature type="compositionally biased region" description="Polar residues" evidence="5">
    <location>
        <begin position="2822"/>
        <end position="2858"/>
    </location>
</feature>
<dbReference type="STRING" id="29655.A0A0K9Q3R3"/>
<feature type="compositionally biased region" description="Low complexity" evidence="5">
    <location>
        <begin position="2795"/>
        <end position="2809"/>
    </location>
</feature>
<feature type="compositionally biased region" description="Basic and acidic residues" evidence="5">
    <location>
        <begin position="1656"/>
        <end position="1665"/>
    </location>
</feature>
<feature type="region of interest" description="Disordered" evidence="5">
    <location>
        <begin position="1092"/>
        <end position="1121"/>
    </location>
</feature>
<protein>
    <recommendedName>
        <fullName evidence="2">glutathione transferase</fullName>
        <ecNumber evidence="2">2.5.1.18</ecNumber>
    </recommendedName>
</protein>
<feature type="compositionally biased region" description="Polar residues" evidence="5">
    <location>
        <begin position="1381"/>
        <end position="1399"/>
    </location>
</feature>
<feature type="domain" description="GST C-terminal" evidence="7">
    <location>
        <begin position="99"/>
        <end position="226"/>
    </location>
</feature>
<feature type="region of interest" description="Disordered" evidence="5">
    <location>
        <begin position="2411"/>
        <end position="2498"/>
    </location>
</feature>
<accession>A0A0K9Q3R3</accession>
<feature type="compositionally biased region" description="Basic and acidic residues" evidence="5">
    <location>
        <begin position="1024"/>
        <end position="1048"/>
    </location>
</feature>
<feature type="region of interest" description="Disordered" evidence="5">
    <location>
        <begin position="1024"/>
        <end position="1059"/>
    </location>
</feature>
<feature type="compositionally biased region" description="Basic and acidic residues" evidence="5">
    <location>
        <begin position="1714"/>
        <end position="1732"/>
    </location>
</feature>
<gene>
    <name evidence="8" type="ORF">ZOSMA_109G00190</name>
</gene>
<feature type="compositionally biased region" description="Basic and acidic residues" evidence="5">
    <location>
        <begin position="2422"/>
        <end position="2433"/>
    </location>
</feature>
<feature type="compositionally biased region" description="Polar residues" evidence="5">
    <location>
        <begin position="662"/>
        <end position="678"/>
    </location>
</feature>
<feature type="compositionally biased region" description="Polar residues" evidence="5">
    <location>
        <begin position="536"/>
        <end position="548"/>
    </location>
</feature>
<feature type="compositionally biased region" description="Polar residues" evidence="5">
    <location>
        <begin position="1594"/>
        <end position="1603"/>
    </location>
</feature>
<feature type="domain" description="GST N-terminal" evidence="6">
    <location>
        <begin position="6"/>
        <end position="91"/>
    </location>
</feature>
<feature type="compositionally biased region" description="Polar residues" evidence="5">
    <location>
        <begin position="1906"/>
        <end position="1919"/>
    </location>
</feature>
<comment type="similarity">
    <text evidence="1">Belongs to the GST superfamily. Phi family.</text>
</comment>
<sequence>MTDAVVKVYFGNLMMLPDVSRVITCLHEKNVKFDLINMSKERKHTVPFDFLKLQENPSSRVLGPVFDDGSKMLFESREICRYLPENYAEQGNKYLLGTNTLDRASIEQWIRSEKHSFDPPSWNLMFHLAFASLMDLEPKRALIQESEKKLSQLLDVYNQRLADSKFLAGNHFTLADLVHLPNTHYLANSKEWSYLFTSRKNVKKWWKKISQRESWLQTIQRIDQVVNEGRPSLVSSSSKGIVSRKSQVYPAKITELSIDDHISSPSKLKDHQQYFSLHKPETFQSPKKHKKKKKSTKSSKVASPRMSHQTEAFRQSNVHFDQLEENPLKRSISPISFGHDPLPIPQSKIISPSNKPTIEIEPSNPHDLPEIPFLEIESPKTEPIVHTQPIDIPTFNPQKSPPPTHKKKIQPKPSGKIATSIPHVHMPNWETYEFYEASMHPESNLPEHLHKTKKNIEDEVSQSHIFYSQKVPPETKYYKLEPTTSSIQHIQKITATPVENTTTEPKLRTKENSNQNPTFPVPLEPGTSYYKKESPKPSQENIENSTSAIHGFDQPQPTKQSQEPPSKNSTKETSSKLALFMPTQSEYVPYTKQPTVPHPGKTGIPEGNTLHTMNLKQRSSIPPETQVSVSKPSIDLSSHVQETNTHDQLDEHLKKEFAHTPINPSISVSQPNDFQLSQTKDDLPYPKSEDSQFIHLLDQMDEFNPSRKIHPSIVPQKEDLEPIGPKHETNHQKPPVHVFRRDSGEKKEKFGHKKAQDNQFSQNYMEKKENRNLSQSTYLSKSAQLESSKPLPAPVELETNTPSKQLNALQSPKAKNDLTYPNAENTEITDNLMKKKNEFISEEPGMISYLNLPKEENSKIHKHKDRTSECKPLDPFLSQDSKEKRADLSPPEHFLLKNTLSEPLNQSLNSPEPKSKAYLQSSEIKNDIQDIDSEDIQIIKYINKNNVDDLYPLGTTIPSVISEEDSNFSEPTVEISHQKSIDQPPSQESEKKRENLILQDLTASHKLTQLEYLQIEDELLESQAHELDARRPHEKSYKSDPHELEPSQHSHGNLEPFKLDKPKFIHQEDNRLYKPSSKIKLPAQDKSYLVEESKENNFFDKPKSPETASLEPTSQSLSVPEQKSLETLAETTHFELYNHERKTAQVFGQEKNATDFVDPTHKKVISTKLPILLNPQPFSNPSMQNGEKITPVIPEETTPTTKPKFPTQETNEFPISIKTSPQHVFQKKITPSQQPTVVDPHKYLSSDTPYHKIESPQPSQGNIEQFIGSINESDDHGYDQPQLIRNAQGIEFQKPELKNIEPFEQSLDSQTHKLEPLQNGQKESEKEFTQNLFRPFDPDSQSKDLRSSQTKIGIQYHESKDTQSIEYLDKMTEFDPKLSETETPMSQDTEENGTNLNDKNPQDKPVSDGSQEKRERKTLPVASQLVLFKKVPKSVESETQESLHYPDIQPQPQNDLSDQDSKDTEFSYYLEKKKNDFILENTNVSESKAKTIHQKPLDPSMNTSSQMSHPDTLKISEPPIDQKFQNSKSQEPVKETQVMPGETNTLRDLPKDVKSAERQMEEKETTYFLDSNLQSTQKEVILPSKLPTFMGKQPESSQLVQSFTEKKSSTPPKQIIDPSKLPKDSISVEQDVPRPLKNTSEKLPLPTQAKSPRSPKPLDEKKEDPNTSELPLLPTPENEAIHSFKPSQESLDKKRVSTSQSLIIPSTGADIDTSDIKSEPSKLTKFDKREELNNNQPPLLPTQDVRANQSFKLSNDSDMQKHKGQEIVKSSVEETFSSTMKPSPIPTSQEEPSKQTQMKTPIQEMLGEAASEHNQAETSLNQERLQPLQRVKISPIDTQSGFPKPVEEPLEKKEASTPQSIIIPSTEAGIYPIDVISEPFKLKKFYKKKESNTRQPPLLPDELDDGTNQSIKPSTESYMQKQQDERIVKSSVDEIISTAMKSSHLPTSQTELSRQAQTPVEGILGESSYQTEAPLIQEGFQLQQKKSLPIDNRYLKPAQEPLEKKETSTLDSIIIPTTQPEINLMNINSKPSKAITGTNENGEKLEKTRLPFLLTPNDGANQPHFKPASDSYKQMQQVPKDTERLDEYTISSSTMKPSHLPTSQSEPFKQAEKPVEEIHGESVYRQDQTEIPLTKKLFQPLQKVQSSLIDTSPGFPTNAEESMEKNETSTPQSILIRKTQPEIYPMNIKSGSSKDIKGTDEKGEGSKTGKPPTLAIQEDRANQPLINDFSQMSHPETLKISEPLINQDFQNPRLQEPLKETKVMSEATNALSDLPQGVKSVDRKMEEKEATNFLDSTLQYTQKEVNSPSELSTFLSNQQENPQPVQSFIEKKTSALQKQTIKPSKLDKDSIPVEQDVSKMPKNTLETLPLSKKTQMKTPIQEILGEAASQQNQAETPLNQERFQPLQRVQISPIATQSGIPKPEEEPLEKKEVSTPQSIIVPSTEAGIDPTDIKSEPSKLKNFYKKEESNTSQPSFLPELDDEPNQFSKPSTEPYMQKQQVQRILKSSADEIISSTMKLSHSLTSKAELIEEILDESSSQKDQAKPSLIQEGSQPFQQVQTLDTMKPTPISTFQSDPPKNVQTTIEKVFGQSPSEPTKMEAHFRQEDPQPFEQKLNSMAYTSKPFIYTKNFNEDKQISTPINNTQPEERSNPPQGPKENIKSSNIPKPYLSTPKDENHKLSEKLLETPKKEPNVSDYTESSLDETINSLIVNSPVLPFPNLESPKQIQTFAEKELSQNKPPTNTQGVPQSIEEVTSLTETQKKSSVHPQNLTGTSSFTKSSLPKDTSSSTKPFLPKDTSSSTKPTLPTPQNEVNQPFKLPIDSSSRTPSLKSNPSNNSRDTKPAQTSTEQIVRQNIFKTSEVALLSQENYPRPLDELERSETKSPEETPLAQNYSKPTPTKTQTDDKPSSINSPSSPQLPPPKKSQSPEPPTGP</sequence>
<feature type="compositionally biased region" description="Basic and acidic residues" evidence="5">
    <location>
        <begin position="1548"/>
        <end position="1565"/>
    </location>
</feature>
<feature type="compositionally biased region" description="Polar residues" evidence="5">
    <location>
        <begin position="555"/>
        <end position="568"/>
    </location>
</feature>
<feature type="compositionally biased region" description="Basic and acidic residues" evidence="5">
    <location>
        <begin position="1239"/>
        <end position="1254"/>
    </location>
</feature>
<feature type="compositionally biased region" description="Polar residues" evidence="5">
    <location>
        <begin position="772"/>
        <end position="787"/>
    </location>
</feature>
<feature type="compositionally biased region" description="Basic and acidic residues" evidence="5">
    <location>
        <begin position="2873"/>
        <end position="2886"/>
    </location>
</feature>
<evidence type="ECO:0000256" key="4">
    <source>
        <dbReference type="ARBA" id="ARBA00047960"/>
    </source>
</evidence>
<evidence type="ECO:0000256" key="3">
    <source>
        <dbReference type="ARBA" id="ARBA00022679"/>
    </source>
</evidence>
<feature type="region of interest" description="Disordered" evidence="5">
    <location>
        <begin position="2091"/>
        <end position="2110"/>
    </location>
</feature>
<feature type="region of interest" description="Disordered" evidence="5">
    <location>
        <begin position="278"/>
        <end position="320"/>
    </location>
</feature>
<dbReference type="GO" id="GO:0009636">
    <property type="term" value="P:response to toxic substance"/>
    <property type="evidence" value="ECO:0007669"/>
    <property type="project" value="UniProtKB-ARBA"/>
</dbReference>
<dbReference type="CDD" id="cd03187">
    <property type="entry name" value="GST_C_Phi"/>
    <property type="match status" value="1"/>
</dbReference>
<comment type="catalytic activity">
    <reaction evidence="4">
        <text>RX + glutathione = an S-substituted glutathione + a halide anion + H(+)</text>
        <dbReference type="Rhea" id="RHEA:16437"/>
        <dbReference type="ChEBI" id="CHEBI:15378"/>
        <dbReference type="ChEBI" id="CHEBI:16042"/>
        <dbReference type="ChEBI" id="CHEBI:17792"/>
        <dbReference type="ChEBI" id="CHEBI:57925"/>
        <dbReference type="ChEBI" id="CHEBI:90779"/>
        <dbReference type="EC" id="2.5.1.18"/>
    </reaction>
</comment>
<feature type="region of interest" description="Disordered" evidence="5">
    <location>
        <begin position="1229"/>
        <end position="1263"/>
    </location>
</feature>
<feature type="region of interest" description="Disordered" evidence="5">
    <location>
        <begin position="858"/>
        <end position="892"/>
    </location>
</feature>
<feature type="compositionally biased region" description="Basic and acidic residues" evidence="5">
    <location>
        <begin position="2673"/>
        <end position="2693"/>
    </location>
</feature>
<feature type="compositionally biased region" description="Basic and acidic residues" evidence="5">
    <location>
        <begin position="1357"/>
        <end position="1380"/>
    </location>
</feature>
<feature type="compositionally biased region" description="Low complexity" evidence="5">
    <location>
        <begin position="1187"/>
        <end position="1210"/>
    </location>
</feature>
<dbReference type="InterPro" id="IPR036282">
    <property type="entry name" value="Glutathione-S-Trfase_C_sf"/>
</dbReference>
<dbReference type="InterPro" id="IPR040079">
    <property type="entry name" value="Glutathione_S-Trfase"/>
</dbReference>
<dbReference type="PANTHER" id="PTHR43900">
    <property type="entry name" value="GLUTATHIONE S-TRANSFERASE RHO"/>
    <property type="match status" value="1"/>
</dbReference>
<feature type="region of interest" description="Disordered" evidence="5">
    <location>
        <begin position="1488"/>
        <end position="1861"/>
    </location>
</feature>
<feature type="region of interest" description="Disordered" evidence="5">
    <location>
        <begin position="718"/>
        <end position="820"/>
    </location>
</feature>
<feature type="compositionally biased region" description="Polar residues" evidence="5">
    <location>
        <begin position="798"/>
        <end position="810"/>
    </location>
</feature>
<dbReference type="InterPro" id="IPR036249">
    <property type="entry name" value="Thioredoxin-like_sf"/>
</dbReference>
<feature type="compositionally biased region" description="Polar residues" evidence="5">
    <location>
        <begin position="1745"/>
        <end position="1757"/>
    </location>
</feature>
<name>A0A0K9Q3R3_ZOSMR</name>
<feature type="region of interest" description="Disordered" evidence="5">
    <location>
        <begin position="2534"/>
        <end position="2555"/>
    </location>
</feature>
<feature type="compositionally biased region" description="Pro residues" evidence="5">
    <location>
        <begin position="2917"/>
        <end position="2934"/>
    </location>
</feature>
<dbReference type="SFLD" id="SFLDS00019">
    <property type="entry name" value="Glutathione_Transferase_(cytos"/>
    <property type="match status" value="1"/>
</dbReference>
<dbReference type="InterPro" id="IPR004046">
    <property type="entry name" value="GST_C"/>
</dbReference>
<keyword evidence="9" id="KW-1185">Reference proteome</keyword>
<dbReference type="PROSITE" id="PS50404">
    <property type="entry name" value="GST_NTER"/>
    <property type="match status" value="1"/>
</dbReference>
<organism evidence="8 9">
    <name type="scientific">Zostera marina</name>
    <name type="common">Eelgrass</name>
    <dbReference type="NCBI Taxonomy" id="29655"/>
    <lineage>
        <taxon>Eukaryota</taxon>
        <taxon>Viridiplantae</taxon>
        <taxon>Streptophyta</taxon>
        <taxon>Embryophyta</taxon>
        <taxon>Tracheophyta</taxon>
        <taxon>Spermatophyta</taxon>
        <taxon>Magnoliopsida</taxon>
        <taxon>Liliopsida</taxon>
        <taxon>Zosteraceae</taxon>
        <taxon>Zostera</taxon>
    </lineage>
</organism>
<feature type="region of interest" description="Disordered" evidence="5">
    <location>
        <begin position="589"/>
        <end position="688"/>
    </location>
</feature>
<feature type="region of interest" description="Disordered" evidence="5">
    <location>
        <begin position="490"/>
        <end position="576"/>
    </location>
</feature>
<feature type="region of interest" description="Disordered" evidence="5">
    <location>
        <begin position="1888"/>
        <end position="1919"/>
    </location>
</feature>
<comment type="caution">
    <text evidence="8">The sequence shown here is derived from an EMBL/GenBank/DDBJ whole genome shotgun (WGS) entry which is preliminary data.</text>
</comment>
<dbReference type="SUPFAM" id="SSF47616">
    <property type="entry name" value="GST C-terminal domain-like"/>
    <property type="match status" value="1"/>
</dbReference>
<dbReference type="OrthoDB" id="249703at2759"/>
<dbReference type="Proteomes" id="UP000036987">
    <property type="component" value="Unassembled WGS sequence"/>
</dbReference>
<evidence type="ECO:0000256" key="1">
    <source>
        <dbReference type="ARBA" id="ARBA00010128"/>
    </source>
</evidence>
<feature type="compositionally biased region" description="Polar residues" evidence="5">
    <location>
        <begin position="2091"/>
        <end position="2107"/>
    </location>
</feature>
<feature type="compositionally biased region" description="Basic and acidic residues" evidence="5">
    <location>
        <begin position="2451"/>
        <end position="2469"/>
    </location>
</feature>
<feature type="compositionally biased region" description="Basic and acidic residues" evidence="5">
    <location>
        <begin position="644"/>
        <end position="658"/>
    </location>
</feature>
<feature type="compositionally biased region" description="Polar residues" evidence="5">
    <location>
        <begin position="2737"/>
        <end position="2759"/>
    </location>
</feature>
<feature type="compositionally biased region" description="Basic and acidic residues" evidence="5">
    <location>
        <begin position="679"/>
        <end position="688"/>
    </location>
</feature>
<evidence type="ECO:0000259" key="7">
    <source>
        <dbReference type="PROSITE" id="PS50405"/>
    </source>
</evidence>
<feature type="compositionally biased region" description="Polar residues" evidence="5">
    <location>
        <begin position="2766"/>
        <end position="2791"/>
    </location>
</feature>
<feature type="compositionally biased region" description="Polar residues" evidence="5">
    <location>
        <begin position="609"/>
        <end position="643"/>
    </location>
</feature>
<feature type="region of interest" description="Disordered" evidence="5">
    <location>
        <begin position="2631"/>
        <end position="2700"/>
    </location>
</feature>
<feature type="region of interest" description="Disordered" evidence="5">
    <location>
        <begin position="393"/>
        <end position="420"/>
    </location>
</feature>
<dbReference type="GO" id="GO:0005737">
    <property type="term" value="C:cytoplasm"/>
    <property type="evidence" value="ECO:0000318"/>
    <property type="project" value="GO_Central"/>
</dbReference>
<dbReference type="InterPro" id="IPR034347">
    <property type="entry name" value="GST_Phi_C"/>
</dbReference>
<dbReference type="GO" id="GO:0006749">
    <property type="term" value="P:glutathione metabolic process"/>
    <property type="evidence" value="ECO:0000318"/>
    <property type="project" value="GO_Central"/>
</dbReference>
<proteinExistence type="inferred from homology"/>
<dbReference type="EMBL" id="LFYR01000112">
    <property type="protein sequence ID" value="KMZ75928.1"/>
    <property type="molecule type" value="Genomic_DNA"/>
</dbReference>
<feature type="compositionally biased region" description="Basic and acidic residues" evidence="5">
    <location>
        <begin position="1400"/>
        <end position="1418"/>
    </location>
</feature>
<feature type="region of interest" description="Disordered" evidence="5">
    <location>
        <begin position="2148"/>
        <end position="2216"/>
    </location>
</feature>
<dbReference type="InterPro" id="IPR004045">
    <property type="entry name" value="Glutathione_S-Trfase_N"/>
</dbReference>
<keyword evidence="3 8" id="KW-0808">Transferase</keyword>
<feature type="compositionally biased region" description="Basic and acidic residues" evidence="5">
    <location>
        <begin position="739"/>
        <end position="748"/>
    </location>
</feature>
<dbReference type="PROSITE" id="PS50405">
    <property type="entry name" value="GST_CTER"/>
    <property type="match status" value="1"/>
</dbReference>
<dbReference type="GO" id="GO:0004364">
    <property type="term" value="F:glutathione transferase activity"/>
    <property type="evidence" value="ECO:0000318"/>
    <property type="project" value="GO_Central"/>
</dbReference>
<feature type="compositionally biased region" description="Polar residues" evidence="5">
    <location>
        <begin position="1500"/>
        <end position="1509"/>
    </location>
</feature>
<feature type="region of interest" description="Disordered" evidence="5">
    <location>
        <begin position="1172"/>
        <end position="1216"/>
    </location>
</feature>
<feature type="region of interest" description="Disordered" evidence="5">
    <location>
        <begin position="1297"/>
        <end position="1467"/>
    </location>
</feature>
<evidence type="ECO:0000313" key="9">
    <source>
        <dbReference type="Proteomes" id="UP000036987"/>
    </source>
</evidence>
<feature type="compositionally biased region" description="Basic and acidic residues" evidence="5">
    <location>
        <begin position="1845"/>
        <end position="1855"/>
    </location>
</feature>
<dbReference type="FunFam" id="1.20.1050.10:FF:000004">
    <property type="entry name" value="Glutathione S-transferase F2"/>
    <property type="match status" value="1"/>
</dbReference>
<feature type="compositionally biased region" description="Polar residues" evidence="5">
    <location>
        <begin position="306"/>
        <end position="319"/>
    </location>
</feature>
<dbReference type="SFLD" id="SFLDG00358">
    <property type="entry name" value="Main_(cytGST)"/>
    <property type="match status" value="1"/>
</dbReference>
<feature type="compositionally biased region" description="Basic and acidic residues" evidence="5">
    <location>
        <begin position="1336"/>
        <end position="1346"/>
    </location>
</feature>
<feature type="compositionally biased region" description="Basic and acidic residues" evidence="5">
    <location>
        <begin position="718"/>
        <end position="731"/>
    </location>
</feature>
<evidence type="ECO:0000259" key="6">
    <source>
        <dbReference type="PROSITE" id="PS50404"/>
    </source>
</evidence>
<dbReference type="Gene3D" id="1.20.1050.10">
    <property type="match status" value="1"/>
</dbReference>
<feature type="region of interest" description="Disordered" evidence="5">
    <location>
        <begin position="965"/>
        <end position="994"/>
    </location>
</feature>
<dbReference type="Pfam" id="PF00043">
    <property type="entry name" value="GST_C"/>
    <property type="match status" value="1"/>
</dbReference>
<feature type="compositionally biased region" description="Polar residues" evidence="5">
    <location>
        <begin position="1773"/>
        <end position="1800"/>
    </location>
</feature>
<feature type="compositionally biased region" description="Polar residues" evidence="5">
    <location>
        <begin position="1176"/>
        <end position="1185"/>
    </location>
</feature>